<evidence type="ECO:0000313" key="3">
    <source>
        <dbReference type="EMBL" id="ETO03799.1"/>
    </source>
</evidence>
<name>X6LQ88_RETFI</name>
<dbReference type="AlphaFoldDB" id="X6LQ88"/>
<feature type="repeat" description="TPR" evidence="1">
    <location>
        <begin position="12"/>
        <end position="45"/>
    </location>
</feature>
<dbReference type="SMART" id="SM00028">
    <property type="entry name" value="TPR"/>
    <property type="match status" value="1"/>
</dbReference>
<reference evidence="3 4" key="1">
    <citation type="journal article" date="2013" name="Curr. Biol.">
        <title>The Genome of the Foraminiferan Reticulomyxa filosa.</title>
        <authorList>
            <person name="Glockner G."/>
            <person name="Hulsmann N."/>
            <person name="Schleicher M."/>
            <person name="Noegel A.A."/>
            <person name="Eichinger L."/>
            <person name="Gallinger C."/>
            <person name="Pawlowski J."/>
            <person name="Sierra R."/>
            <person name="Euteneuer U."/>
            <person name="Pillet L."/>
            <person name="Moustafa A."/>
            <person name="Platzer M."/>
            <person name="Groth M."/>
            <person name="Szafranski K."/>
            <person name="Schliwa M."/>
        </authorList>
    </citation>
    <scope>NUCLEOTIDE SEQUENCE [LARGE SCALE GENOMIC DNA]</scope>
</reference>
<accession>X6LQ88</accession>
<evidence type="ECO:0000256" key="1">
    <source>
        <dbReference type="PROSITE-ProRule" id="PRU00339"/>
    </source>
</evidence>
<organism evidence="3 4">
    <name type="scientific">Reticulomyxa filosa</name>
    <dbReference type="NCBI Taxonomy" id="46433"/>
    <lineage>
        <taxon>Eukaryota</taxon>
        <taxon>Sar</taxon>
        <taxon>Rhizaria</taxon>
        <taxon>Retaria</taxon>
        <taxon>Foraminifera</taxon>
        <taxon>Monothalamids</taxon>
        <taxon>Reticulomyxidae</taxon>
        <taxon>Reticulomyxa</taxon>
    </lineage>
</organism>
<dbReference type="Gene3D" id="1.25.40.10">
    <property type="entry name" value="Tetratricopeptide repeat domain"/>
    <property type="match status" value="1"/>
</dbReference>
<proteinExistence type="predicted"/>
<dbReference type="Pfam" id="PF00515">
    <property type="entry name" value="TPR_1"/>
    <property type="match status" value="1"/>
</dbReference>
<protein>
    <submittedName>
        <fullName evidence="3">Uncharacterized protein</fullName>
    </submittedName>
</protein>
<dbReference type="EMBL" id="ASPP01031913">
    <property type="protein sequence ID" value="ETO03799.1"/>
    <property type="molecule type" value="Genomic_DNA"/>
</dbReference>
<feature type="non-terminal residue" evidence="3">
    <location>
        <position position="139"/>
    </location>
</feature>
<feature type="region of interest" description="Disordered" evidence="2">
    <location>
        <begin position="60"/>
        <end position="139"/>
    </location>
</feature>
<feature type="compositionally biased region" description="Low complexity" evidence="2">
    <location>
        <begin position="69"/>
        <end position="79"/>
    </location>
</feature>
<sequence>MNILLQVTPLEWKVYYQLAEVYKKMDKKEKALLCFDKAMELNPKDRNSIKQAKQSLFGFDDGCSDEDNNINNHNNNSNSNDHEMKTAVRPRQRQRQRQRQGRHRHATVGGVSVRSRIGATGAGNEAKEAEEEEEEEEED</sequence>
<evidence type="ECO:0000256" key="2">
    <source>
        <dbReference type="SAM" id="MobiDB-lite"/>
    </source>
</evidence>
<keyword evidence="1" id="KW-0802">TPR repeat</keyword>
<feature type="compositionally biased region" description="Basic residues" evidence="2">
    <location>
        <begin position="88"/>
        <end position="106"/>
    </location>
</feature>
<dbReference type="PROSITE" id="PS50005">
    <property type="entry name" value="TPR"/>
    <property type="match status" value="1"/>
</dbReference>
<dbReference type="PROSITE" id="PS50293">
    <property type="entry name" value="TPR_REGION"/>
    <property type="match status" value="1"/>
</dbReference>
<dbReference type="InterPro" id="IPR019734">
    <property type="entry name" value="TPR_rpt"/>
</dbReference>
<gene>
    <name evidence="3" type="ORF">RFI_33603</name>
</gene>
<dbReference type="SUPFAM" id="SSF48452">
    <property type="entry name" value="TPR-like"/>
    <property type="match status" value="1"/>
</dbReference>
<evidence type="ECO:0000313" key="4">
    <source>
        <dbReference type="Proteomes" id="UP000023152"/>
    </source>
</evidence>
<dbReference type="InterPro" id="IPR011990">
    <property type="entry name" value="TPR-like_helical_dom_sf"/>
</dbReference>
<comment type="caution">
    <text evidence="3">The sequence shown here is derived from an EMBL/GenBank/DDBJ whole genome shotgun (WGS) entry which is preliminary data.</text>
</comment>
<dbReference type="Proteomes" id="UP000023152">
    <property type="component" value="Unassembled WGS sequence"/>
</dbReference>
<keyword evidence="4" id="KW-1185">Reference proteome</keyword>
<feature type="compositionally biased region" description="Acidic residues" evidence="2">
    <location>
        <begin position="128"/>
        <end position="139"/>
    </location>
</feature>